<comment type="caution">
    <text evidence="1">The sequence shown here is derived from an EMBL/GenBank/DDBJ whole genome shotgun (WGS) entry which is preliminary data.</text>
</comment>
<evidence type="ECO:0000313" key="2">
    <source>
        <dbReference type="Proteomes" id="UP000548726"/>
    </source>
</evidence>
<evidence type="ECO:0000313" key="1">
    <source>
        <dbReference type="EMBL" id="GFE92909.1"/>
    </source>
</evidence>
<dbReference type="EMBL" id="BLJP01000002">
    <property type="protein sequence ID" value="GFE92909.1"/>
    <property type="molecule type" value="Genomic_DNA"/>
</dbReference>
<keyword evidence="2" id="KW-1185">Reference proteome</keyword>
<dbReference type="InterPro" id="IPR028958">
    <property type="entry name" value="Imm42"/>
</dbReference>
<dbReference type="Proteomes" id="UP000548726">
    <property type="component" value="Unassembled WGS sequence"/>
</dbReference>
<gene>
    <name evidence="1" type="ORF">DmAi_09680</name>
</gene>
<dbReference type="OrthoDB" id="9950174at2"/>
<dbReference type="AlphaFoldDB" id="A0A6V8I5Q2"/>
<dbReference type="RefSeq" id="WP_086655050.1">
    <property type="nucleotide sequence ID" value="NZ_BLJP01000002.1"/>
</dbReference>
<dbReference type="Pfam" id="PF15593">
    <property type="entry name" value="Imm42"/>
    <property type="match status" value="1"/>
</dbReference>
<name>A0A6V8I5Q2_9PROT</name>
<proteinExistence type="predicted"/>
<sequence>MLEGSGEIRRFGDWDRFCIVTQLDEHYCGVWLNGELFYRIDGQDFGSRYGGVSLRDALYISEYIVETKEKRINKTLYDMAYERLFALIDDAIYGDNEELFQYIDENVFAGDFSISINVQSMLGNKIFAVSYNGKTKIVYCKSEDHKISGLVFDDESIDHAFRKIYEYLKSLHDKEVEKAAL</sequence>
<organism evidence="1 2">
    <name type="scientific">Acetobacter persici</name>
    <dbReference type="NCBI Taxonomy" id="1076596"/>
    <lineage>
        <taxon>Bacteria</taxon>
        <taxon>Pseudomonadati</taxon>
        <taxon>Pseudomonadota</taxon>
        <taxon>Alphaproteobacteria</taxon>
        <taxon>Acetobacterales</taxon>
        <taxon>Acetobacteraceae</taxon>
        <taxon>Acetobacter</taxon>
    </lineage>
</organism>
<accession>A0A6V8I5Q2</accession>
<protein>
    <submittedName>
        <fullName evidence="1">Uncharacterized protein</fullName>
    </submittedName>
</protein>
<reference evidence="1 2" key="1">
    <citation type="journal article" date="2020" name="Cell Rep.">
        <title>Local necrotic cells trigger systemic immune activation via gut microbiome dysbiosis in Drosophila.</title>
        <authorList>
            <person name="Kosakamoto H."/>
            <person name="Yamauchi T."/>
            <person name="Akuzawa-Tokita Y."/>
            <person name="Nishimura K."/>
            <person name="Soga T."/>
            <person name="Murakami T."/>
            <person name="Mori H."/>
            <person name="Yamamoto K."/>
            <person name="Miyazaki R."/>
            <person name="Koto A."/>
            <person name="Miura M."/>
            <person name="Obata F."/>
        </authorList>
    </citation>
    <scope>NUCLEOTIDE SEQUENCE [LARGE SCALE GENOMIC DNA]</scope>
    <source>
        <strain evidence="1 2">Ai</strain>
    </source>
</reference>